<dbReference type="Proteomes" id="UP000009022">
    <property type="component" value="Unassembled WGS sequence"/>
</dbReference>
<keyword evidence="2" id="KW-1185">Reference proteome</keyword>
<organism evidence="1 2">
    <name type="scientific">Trichoplax adhaerens</name>
    <name type="common">Trichoplax reptans</name>
    <dbReference type="NCBI Taxonomy" id="10228"/>
    <lineage>
        <taxon>Eukaryota</taxon>
        <taxon>Metazoa</taxon>
        <taxon>Placozoa</taxon>
        <taxon>Uniplacotomia</taxon>
        <taxon>Trichoplacea</taxon>
        <taxon>Trichoplacidae</taxon>
        <taxon>Trichoplax</taxon>
    </lineage>
</organism>
<dbReference type="GeneID" id="6750737"/>
<dbReference type="HOGENOM" id="CLU_048127_3_1_1"/>
<sequence>MAAALYESDDLTQWTVALSRYEDVLKARFTATGNRKPRADVVALDNWYQNQLPKAINKRKEKHILKSELVKLMEWKLSRGKFRPGLGQMIKKNEDKQVIDISKEAFSKLPDRLAACNKLTELKAVGPATASAILCAACPESVPFMADESMAGVASLGMIKYDISYFNKYTQKIVDRAKKLNKAEESDNWNAHKVELALWAAEISTKFNIPLENVNKRKADGDGQQLITKMLKT</sequence>
<reference evidence="1 2" key="1">
    <citation type="journal article" date="2008" name="Nature">
        <title>The Trichoplax genome and the nature of placozoans.</title>
        <authorList>
            <person name="Srivastava M."/>
            <person name="Begovic E."/>
            <person name="Chapman J."/>
            <person name="Putnam N.H."/>
            <person name="Hellsten U."/>
            <person name="Kawashima T."/>
            <person name="Kuo A."/>
            <person name="Mitros T."/>
            <person name="Salamov A."/>
            <person name="Carpenter M.L."/>
            <person name="Signorovitch A.Y."/>
            <person name="Moreno M.A."/>
            <person name="Kamm K."/>
            <person name="Grimwood J."/>
            <person name="Schmutz J."/>
            <person name="Shapiro H."/>
            <person name="Grigoriev I.V."/>
            <person name="Buss L.W."/>
            <person name="Schierwater B."/>
            <person name="Dellaporta S.L."/>
            <person name="Rokhsar D.S."/>
        </authorList>
    </citation>
    <scope>NUCLEOTIDE SEQUENCE [LARGE SCALE GENOMIC DNA]</scope>
    <source>
        <strain evidence="1 2">Grell-BS-1999</strain>
    </source>
</reference>
<evidence type="ECO:0000313" key="1">
    <source>
        <dbReference type="EMBL" id="EDV28232.1"/>
    </source>
</evidence>
<dbReference type="PANTHER" id="PTHR21521:SF0">
    <property type="entry name" value="AMUN, ISOFORM A"/>
    <property type="match status" value="1"/>
</dbReference>
<dbReference type="EMBL" id="DS985242">
    <property type="protein sequence ID" value="EDV28232.1"/>
    <property type="molecule type" value="Genomic_DNA"/>
</dbReference>
<gene>
    <name evidence="1" type="ORF">TRIADDRAFT_53639</name>
</gene>
<protein>
    <submittedName>
        <fullName evidence="1">Uncharacterized protein</fullName>
    </submittedName>
</protein>
<dbReference type="PANTHER" id="PTHR21521">
    <property type="entry name" value="AMUN, ISOFORM A"/>
    <property type="match status" value="1"/>
</dbReference>
<dbReference type="KEGG" id="tad:TRIADDRAFT_53639"/>
<accession>B3RPR8</accession>
<dbReference type="CTD" id="6750737"/>
<evidence type="ECO:0000313" key="2">
    <source>
        <dbReference type="Proteomes" id="UP000009022"/>
    </source>
</evidence>
<name>B3RPR8_TRIAD</name>
<dbReference type="InParanoid" id="B3RPR8"/>
<proteinExistence type="predicted"/>
<dbReference type="AlphaFoldDB" id="B3RPR8"/>
<dbReference type="OMA" id="NKVDPQQ"/>
<dbReference type="RefSeq" id="XP_002110066.1">
    <property type="nucleotide sequence ID" value="XM_002110030.1"/>
</dbReference>
<dbReference type="STRING" id="10228.B3RPR8"/>
<dbReference type="OrthoDB" id="8249012at2759"/>
<dbReference type="eggNOG" id="ENOG502QR55">
    <property type="taxonomic scope" value="Eukaryota"/>
</dbReference>
<dbReference type="PhylomeDB" id="B3RPR8"/>